<keyword evidence="8" id="KW-0028">Amino-acid biosynthesis</keyword>
<dbReference type="CDD" id="cd00712">
    <property type="entry name" value="AsnB"/>
    <property type="match status" value="1"/>
</dbReference>
<comment type="caution">
    <text evidence="12">The sequence shown here is derived from an EMBL/GenBank/DDBJ whole genome shotgun (WGS) entry which is preliminary data.</text>
</comment>
<dbReference type="GO" id="GO:0005524">
    <property type="term" value="F:ATP binding"/>
    <property type="evidence" value="ECO:0007669"/>
    <property type="project" value="UniProtKB-KW"/>
</dbReference>
<dbReference type="PANTHER" id="PTHR43284">
    <property type="entry name" value="ASPARAGINE SYNTHETASE (GLUTAMINE-HYDROLYZING)"/>
    <property type="match status" value="1"/>
</dbReference>
<evidence type="ECO:0000256" key="2">
    <source>
        <dbReference type="ARBA" id="ARBA00005752"/>
    </source>
</evidence>
<dbReference type="GO" id="GO:0006529">
    <property type="term" value="P:asparagine biosynthetic process"/>
    <property type="evidence" value="ECO:0007669"/>
    <property type="project" value="UniProtKB-KW"/>
</dbReference>
<dbReference type="RefSeq" id="WP_115373331.1">
    <property type="nucleotide sequence ID" value="NZ_QASA01000001.1"/>
</dbReference>
<dbReference type="SUPFAM" id="SSF56235">
    <property type="entry name" value="N-terminal nucleophile aminohydrolases (Ntn hydrolases)"/>
    <property type="match status" value="1"/>
</dbReference>
<dbReference type="InterPro" id="IPR001962">
    <property type="entry name" value="Asn_synthase"/>
</dbReference>
<dbReference type="Proteomes" id="UP000253919">
    <property type="component" value="Unassembled WGS sequence"/>
</dbReference>
<dbReference type="InterPro" id="IPR014729">
    <property type="entry name" value="Rossmann-like_a/b/a_fold"/>
</dbReference>
<dbReference type="AlphaFoldDB" id="A0A369QGS6"/>
<gene>
    <name evidence="12" type="ORF">AHMF7616_02741</name>
</gene>
<dbReference type="OrthoDB" id="9763290at2"/>
<feature type="binding site" evidence="9">
    <location>
        <begin position="365"/>
        <end position="366"/>
    </location>
    <ligand>
        <name>ATP</name>
        <dbReference type="ChEBI" id="CHEBI:30616"/>
    </ligand>
</feature>
<organism evidence="12 13">
    <name type="scientific">Adhaeribacter pallidiroseus</name>
    <dbReference type="NCBI Taxonomy" id="2072847"/>
    <lineage>
        <taxon>Bacteria</taxon>
        <taxon>Pseudomonadati</taxon>
        <taxon>Bacteroidota</taxon>
        <taxon>Cytophagia</taxon>
        <taxon>Cytophagales</taxon>
        <taxon>Hymenobacteraceae</taxon>
        <taxon>Adhaeribacter</taxon>
    </lineage>
</organism>
<keyword evidence="6 8" id="KW-0315">Glutamine amidotransferase</keyword>
<comment type="similarity">
    <text evidence="2">Belongs to the asparagine synthetase family.</text>
</comment>
<feature type="domain" description="Glutamine amidotransferase type-2" evidence="11">
    <location>
        <begin position="2"/>
        <end position="213"/>
    </location>
</feature>
<evidence type="ECO:0000256" key="9">
    <source>
        <dbReference type="PIRSR" id="PIRSR001589-2"/>
    </source>
</evidence>
<evidence type="ECO:0000256" key="3">
    <source>
        <dbReference type="ARBA" id="ARBA00012737"/>
    </source>
</evidence>
<dbReference type="InterPro" id="IPR029055">
    <property type="entry name" value="Ntn_hydrolases_N"/>
</dbReference>
<keyword evidence="8" id="KW-0061">Asparagine biosynthesis</keyword>
<dbReference type="GO" id="GO:0004066">
    <property type="term" value="F:asparagine synthase (glutamine-hydrolyzing) activity"/>
    <property type="evidence" value="ECO:0007669"/>
    <property type="project" value="UniProtKB-EC"/>
</dbReference>
<dbReference type="InterPro" id="IPR033738">
    <property type="entry name" value="AsnB_N"/>
</dbReference>
<evidence type="ECO:0000313" key="13">
    <source>
        <dbReference type="Proteomes" id="UP000253919"/>
    </source>
</evidence>
<dbReference type="PIRSF" id="PIRSF001589">
    <property type="entry name" value="Asn_synthetase_glu-h"/>
    <property type="match status" value="1"/>
</dbReference>
<feature type="binding site" evidence="9">
    <location>
        <position position="101"/>
    </location>
    <ligand>
        <name>L-glutamine</name>
        <dbReference type="ChEBI" id="CHEBI:58359"/>
    </ligand>
</feature>
<dbReference type="InterPro" id="IPR017932">
    <property type="entry name" value="GATase_2_dom"/>
</dbReference>
<dbReference type="CDD" id="cd01991">
    <property type="entry name" value="Asn_synthase_B_C"/>
    <property type="match status" value="1"/>
</dbReference>
<feature type="site" description="Important for beta-aspartyl-AMP intermediate formation" evidence="10">
    <location>
        <position position="367"/>
    </location>
</feature>
<evidence type="ECO:0000256" key="7">
    <source>
        <dbReference type="ARBA" id="ARBA00048741"/>
    </source>
</evidence>
<dbReference type="Pfam" id="PF00733">
    <property type="entry name" value="Asn_synthase"/>
    <property type="match status" value="1"/>
</dbReference>
<dbReference type="GO" id="GO:0005829">
    <property type="term" value="C:cytosol"/>
    <property type="evidence" value="ECO:0007669"/>
    <property type="project" value="TreeGrafter"/>
</dbReference>
<keyword evidence="5 9" id="KW-0067">ATP-binding</keyword>
<feature type="active site" description="For GATase activity" evidence="8">
    <location>
        <position position="2"/>
    </location>
</feature>
<dbReference type="Gene3D" id="3.40.50.620">
    <property type="entry name" value="HUPs"/>
    <property type="match status" value="1"/>
</dbReference>
<evidence type="ECO:0000256" key="4">
    <source>
        <dbReference type="ARBA" id="ARBA00022741"/>
    </source>
</evidence>
<dbReference type="Gene3D" id="3.60.20.10">
    <property type="entry name" value="Glutamine Phosphoribosylpyrophosphate, subunit 1, domain 1"/>
    <property type="match status" value="1"/>
</dbReference>
<keyword evidence="12" id="KW-0436">Ligase</keyword>
<proteinExistence type="inferred from homology"/>
<evidence type="ECO:0000313" key="12">
    <source>
        <dbReference type="EMBL" id="RDC64131.1"/>
    </source>
</evidence>
<sequence>MCGISGVYAFSDKGRNVLTKLPASTNALETRGPDSQGQFVFENVGLGHRRLSILDLTADGAQPMVDESGRYTIVYNGEIFNFQELKKKLISNGYTFFSGTDTEVLLKLYITEGRDFLKKLNGFFAFAIYDKEEDSLFIARDRMGVKPLLIYKDENHLLFASEMKSLLAFGIQRKIDFVSLYQYLQFNYIPGPASIFKGVKKLEPGHYLYIKKNRILKKAWYRIPYDRKKARKNDLSYEDQQKKLINLLDDAVQRRLIADVPLGAFLSGGIDSSVIVALASRHTKHLNTFSIGYQDEPFFDETRYAQLVAEKYKTNHTVFSLTNQDLYDHLFDVLNYTDEPFADSSALAVYILSKRTREKVTVALSGDGADELFAGYNKHMGDFKVRQGGFVAEAVTFLGPLWEMLPKSRSSAFGNRVRQFQRFAEGMSVSAKDRYYNWATLADEEEAEHILSKRVRRALIKNIYKKRKKRILEHIHQEGDLNEVLYTDMQLVLPNDMLTKVDLMSMANSLEVRTPFLDYKVVNYAFSLPQSSKIDGNMKKKIVQDAFRPMLPPELYKRPKQGFEVPLLKWFRNELRPLITDDLLSDAFIHAQDIFSVTEIRKLKEKLFSANPEDVHARIWALIVFQYWWKKWMA</sequence>
<feature type="binding site" evidence="9">
    <location>
        <position position="291"/>
    </location>
    <ligand>
        <name>ATP</name>
        <dbReference type="ChEBI" id="CHEBI:30616"/>
    </ligand>
</feature>
<dbReference type="PROSITE" id="PS51278">
    <property type="entry name" value="GATASE_TYPE_2"/>
    <property type="match status" value="1"/>
</dbReference>
<comment type="pathway">
    <text evidence="1">Amino-acid biosynthesis; L-asparagine biosynthesis; L-asparagine from L-aspartate (L-Gln route): step 1/1.</text>
</comment>
<accession>A0A369QGS6</accession>
<comment type="catalytic activity">
    <reaction evidence="7">
        <text>L-aspartate + L-glutamine + ATP + H2O = L-asparagine + L-glutamate + AMP + diphosphate + H(+)</text>
        <dbReference type="Rhea" id="RHEA:12228"/>
        <dbReference type="ChEBI" id="CHEBI:15377"/>
        <dbReference type="ChEBI" id="CHEBI:15378"/>
        <dbReference type="ChEBI" id="CHEBI:29985"/>
        <dbReference type="ChEBI" id="CHEBI:29991"/>
        <dbReference type="ChEBI" id="CHEBI:30616"/>
        <dbReference type="ChEBI" id="CHEBI:33019"/>
        <dbReference type="ChEBI" id="CHEBI:58048"/>
        <dbReference type="ChEBI" id="CHEBI:58359"/>
        <dbReference type="ChEBI" id="CHEBI:456215"/>
        <dbReference type="EC" id="6.3.5.4"/>
    </reaction>
</comment>
<dbReference type="PANTHER" id="PTHR43284:SF1">
    <property type="entry name" value="ASPARAGINE SYNTHETASE"/>
    <property type="match status" value="1"/>
</dbReference>
<keyword evidence="4 9" id="KW-0547">Nucleotide-binding</keyword>
<dbReference type="Pfam" id="PF13537">
    <property type="entry name" value="GATase_7"/>
    <property type="match status" value="1"/>
</dbReference>
<reference evidence="12 13" key="1">
    <citation type="submission" date="2018-04" db="EMBL/GenBank/DDBJ databases">
        <title>Adhaeribacter sp. HMF7616 genome sequencing and assembly.</title>
        <authorList>
            <person name="Kang H."/>
            <person name="Kang J."/>
            <person name="Cha I."/>
            <person name="Kim H."/>
            <person name="Joh K."/>
        </authorList>
    </citation>
    <scope>NUCLEOTIDE SEQUENCE [LARGE SCALE GENOMIC DNA]</scope>
    <source>
        <strain evidence="12 13">HMF7616</strain>
    </source>
</reference>
<evidence type="ECO:0000259" key="11">
    <source>
        <dbReference type="PROSITE" id="PS51278"/>
    </source>
</evidence>
<name>A0A369QGS6_9BACT</name>
<keyword evidence="13" id="KW-1185">Reference proteome</keyword>
<dbReference type="NCBIfam" id="TIGR01536">
    <property type="entry name" value="asn_synth_AEB"/>
    <property type="match status" value="1"/>
</dbReference>
<protein>
    <recommendedName>
        <fullName evidence="3">asparagine synthase (glutamine-hydrolyzing)</fullName>
        <ecNumber evidence="3">6.3.5.4</ecNumber>
    </recommendedName>
</protein>
<dbReference type="InterPro" id="IPR006426">
    <property type="entry name" value="Asn_synth_AEB"/>
</dbReference>
<evidence type="ECO:0000256" key="6">
    <source>
        <dbReference type="ARBA" id="ARBA00022962"/>
    </source>
</evidence>
<dbReference type="SUPFAM" id="SSF52402">
    <property type="entry name" value="Adenine nucleotide alpha hydrolases-like"/>
    <property type="match status" value="1"/>
</dbReference>
<dbReference type="EC" id="6.3.5.4" evidence="3"/>
<dbReference type="EMBL" id="QASA01000001">
    <property type="protein sequence ID" value="RDC64131.1"/>
    <property type="molecule type" value="Genomic_DNA"/>
</dbReference>
<evidence type="ECO:0000256" key="1">
    <source>
        <dbReference type="ARBA" id="ARBA00005187"/>
    </source>
</evidence>
<dbReference type="InterPro" id="IPR051786">
    <property type="entry name" value="ASN_synthetase/amidase"/>
</dbReference>
<evidence type="ECO:0000256" key="8">
    <source>
        <dbReference type="PIRSR" id="PIRSR001589-1"/>
    </source>
</evidence>
<evidence type="ECO:0000256" key="5">
    <source>
        <dbReference type="ARBA" id="ARBA00022840"/>
    </source>
</evidence>
<evidence type="ECO:0000256" key="10">
    <source>
        <dbReference type="PIRSR" id="PIRSR001589-3"/>
    </source>
</evidence>